<dbReference type="EMBL" id="MT141454">
    <property type="protein sequence ID" value="QJA61819.1"/>
    <property type="molecule type" value="Genomic_DNA"/>
</dbReference>
<proteinExistence type="predicted"/>
<reference evidence="2" key="1">
    <citation type="submission" date="2020-03" db="EMBL/GenBank/DDBJ databases">
        <title>The deep terrestrial virosphere.</title>
        <authorList>
            <person name="Holmfeldt K."/>
            <person name="Nilsson E."/>
            <person name="Simone D."/>
            <person name="Lopez-Fernandez M."/>
            <person name="Wu X."/>
            <person name="de Brujin I."/>
            <person name="Lundin D."/>
            <person name="Andersson A."/>
            <person name="Bertilsson S."/>
            <person name="Dopson M."/>
        </authorList>
    </citation>
    <scope>NUCLEOTIDE SEQUENCE</scope>
    <source>
        <strain evidence="2">MM415A00613</strain>
        <strain evidence="1">MM415B00887</strain>
    </source>
</reference>
<sequence>MRSAEFTNIQEAAQYRRQNGGWLFVIGETNAWWFDARCYTASSVMTSAQCKGHSGELVCDNRYLA</sequence>
<dbReference type="AlphaFoldDB" id="A0A6M3KG64"/>
<organism evidence="2">
    <name type="scientific">viral metagenome</name>
    <dbReference type="NCBI Taxonomy" id="1070528"/>
    <lineage>
        <taxon>unclassified sequences</taxon>
        <taxon>metagenomes</taxon>
        <taxon>organismal metagenomes</taxon>
    </lineage>
</organism>
<dbReference type="EMBL" id="MT142443">
    <property type="protein sequence ID" value="QJA80979.1"/>
    <property type="molecule type" value="Genomic_DNA"/>
</dbReference>
<evidence type="ECO:0000313" key="1">
    <source>
        <dbReference type="EMBL" id="QJA61819.1"/>
    </source>
</evidence>
<accession>A0A6M3KG64</accession>
<gene>
    <name evidence="2" type="ORF">MM415A00613_0026</name>
    <name evidence="1" type="ORF">MM415B00887_0008</name>
</gene>
<name>A0A6M3KG64_9ZZZZ</name>
<protein>
    <submittedName>
        <fullName evidence="2">Uncharacterized protein</fullName>
    </submittedName>
</protein>
<evidence type="ECO:0000313" key="2">
    <source>
        <dbReference type="EMBL" id="QJA80979.1"/>
    </source>
</evidence>